<evidence type="ECO:0000256" key="5">
    <source>
        <dbReference type="ARBA" id="ARBA00022481"/>
    </source>
</evidence>
<reference evidence="11 12" key="1">
    <citation type="journal article" date="2022" name="IScience">
        <title>An ultrasensitive nanofiber-based assay for enzymatic hydrolysis and deep-sea microbial degradation of cellulose.</title>
        <authorList>
            <person name="Tsudome M."/>
            <person name="Tachioka M."/>
            <person name="Miyazaki M."/>
            <person name="Uchimura K."/>
            <person name="Tsuda M."/>
            <person name="Takaki Y."/>
            <person name="Deguchi S."/>
        </authorList>
    </citation>
    <scope>NUCLEOTIDE SEQUENCE [LARGE SCALE GENOMIC DNA]</scope>
    <source>
        <strain evidence="11 12">GE09</strain>
    </source>
</reference>
<proteinExistence type="inferred from homology"/>
<name>A0AAN2BLJ8_9GAMM</name>
<dbReference type="GO" id="GO:0015628">
    <property type="term" value="P:protein secretion by the type II secretion system"/>
    <property type="evidence" value="ECO:0007669"/>
    <property type="project" value="InterPro"/>
</dbReference>
<dbReference type="Gene3D" id="3.10.610.10">
    <property type="entry name" value="GSPII I/J protein-like"/>
    <property type="match status" value="1"/>
</dbReference>
<sequence>MMFGHQIKKLRQSGFTLIEVMIAIVIMAMIAVMTSQSFTAAIASSEATQEAIDRIAAVDRIWVLLETDMRNVIPAMPKVSRDKPIPPVFIDPSEEYRLTLLRAGYANPLRLPRTEVVRVGYRFEDNAVWRDTWFNISESDEREARPQIILEGVEDLFIKALPSRNNASVSGGPWQDRWPASGQKPQTLPAAIEITLVTEDFGEVKRIYSILPGIDNSLVNEVQQ</sequence>
<dbReference type="AlphaFoldDB" id="A0AAN2BLJ8"/>
<dbReference type="RefSeq" id="WP_236984036.1">
    <property type="nucleotide sequence ID" value="NZ_AP023086.1"/>
</dbReference>
<protein>
    <recommendedName>
        <fullName evidence="3">Type II secretion system protein J</fullName>
    </recommendedName>
</protein>
<dbReference type="InterPro" id="IPR051621">
    <property type="entry name" value="T2SS_protein_J"/>
</dbReference>
<dbReference type="Gene3D" id="2.10.70.20">
    <property type="entry name" value="gspk-gspi-gspj complex like domains"/>
    <property type="match status" value="1"/>
</dbReference>
<evidence type="ECO:0000256" key="4">
    <source>
        <dbReference type="ARBA" id="ARBA00022475"/>
    </source>
</evidence>
<dbReference type="InterPro" id="IPR012902">
    <property type="entry name" value="N_methyl_site"/>
</dbReference>
<dbReference type="EMBL" id="AP023086">
    <property type="protein sequence ID" value="BCD99105.1"/>
    <property type="molecule type" value="Genomic_DNA"/>
</dbReference>
<dbReference type="Pfam" id="PF07963">
    <property type="entry name" value="N_methyl"/>
    <property type="match status" value="1"/>
</dbReference>
<evidence type="ECO:0000256" key="2">
    <source>
        <dbReference type="ARBA" id="ARBA00011084"/>
    </source>
</evidence>
<evidence type="ECO:0000256" key="9">
    <source>
        <dbReference type="ARBA" id="ARBA00023136"/>
    </source>
</evidence>
<dbReference type="KEGG" id="marq:MARGE09_P3306"/>
<dbReference type="Proteomes" id="UP001320119">
    <property type="component" value="Chromosome"/>
</dbReference>
<organism evidence="11 12">
    <name type="scientific">Marinagarivorans cellulosilyticus</name>
    <dbReference type="NCBI Taxonomy" id="2721545"/>
    <lineage>
        <taxon>Bacteria</taxon>
        <taxon>Pseudomonadati</taxon>
        <taxon>Pseudomonadota</taxon>
        <taxon>Gammaproteobacteria</taxon>
        <taxon>Cellvibrionales</taxon>
        <taxon>Cellvibrionaceae</taxon>
        <taxon>Marinagarivorans</taxon>
    </lineage>
</organism>
<keyword evidence="8 10" id="KW-1133">Transmembrane helix</keyword>
<dbReference type="NCBIfam" id="TIGR01711">
    <property type="entry name" value="gspJ"/>
    <property type="match status" value="1"/>
</dbReference>
<evidence type="ECO:0000256" key="1">
    <source>
        <dbReference type="ARBA" id="ARBA00004377"/>
    </source>
</evidence>
<gene>
    <name evidence="11" type="ORF">MARGE09_P3306</name>
</gene>
<evidence type="ECO:0000256" key="3">
    <source>
        <dbReference type="ARBA" id="ARBA00021539"/>
    </source>
</evidence>
<keyword evidence="9 10" id="KW-0472">Membrane</keyword>
<dbReference type="PANTHER" id="PTHR39583:SF2">
    <property type="entry name" value="TYPE II SECRETION SYSTEM PROTEIN J"/>
    <property type="match status" value="1"/>
</dbReference>
<accession>A0AAN2BLJ8</accession>
<dbReference type="Pfam" id="PF11612">
    <property type="entry name" value="T2SSJ"/>
    <property type="match status" value="1"/>
</dbReference>
<dbReference type="InterPro" id="IPR010055">
    <property type="entry name" value="T2SS_protein-GspJ"/>
</dbReference>
<dbReference type="PANTHER" id="PTHR39583">
    <property type="entry name" value="TYPE II SECRETION SYSTEM PROTEIN J-RELATED"/>
    <property type="match status" value="1"/>
</dbReference>
<evidence type="ECO:0000313" key="11">
    <source>
        <dbReference type="EMBL" id="BCD99105.1"/>
    </source>
</evidence>
<keyword evidence="7 10" id="KW-0812">Transmembrane</keyword>
<dbReference type="PROSITE" id="PS00409">
    <property type="entry name" value="PROKAR_NTER_METHYL"/>
    <property type="match status" value="1"/>
</dbReference>
<dbReference type="SUPFAM" id="SSF54523">
    <property type="entry name" value="Pili subunits"/>
    <property type="match status" value="1"/>
</dbReference>
<evidence type="ECO:0000313" key="12">
    <source>
        <dbReference type="Proteomes" id="UP001320119"/>
    </source>
</evidence>
<evidence type="ECO:0000256" key="7">
    <source>
        <dbReference type="ARBA" id="ARBA00022692"/>
    </source>
</evidence>
<dbReference type="GO" id="GO:0015627">
    <property type="term" value="C:type II protein secretion system complex"/>
    <property type="evidence" value="ECO:0007669"/>
    <property type="project" value="InterPro"/>
</dbReference>
<feature type="transmembrane region" description="Helical" evidence="10">
    <location>
        <begin position="12"/>
        <end position="33"/>
    </location>
</feature>
<evidence type="ECO:0000256" key="6">
    <source>
        <dbReference type="ARBA" id="ARBA00022519"/>
    </source>
</evidence>
<dbReference type="NCBIfam" id="TIGR02532">
    <property type="entry name" value="IV_pilin_GFxxxE"/>
    <property type="match status" value="1"/>
</dbReference>
<keyword evidence="6" id="KW-0997">Cell inner membrane</keyword>
<keyword evidence="12" id="KW-1185">Reference proteome</keyword>
<keyword evidence="5" id="KW-0488">Methylation</keyword>
<dbReference type="GO" id="GO:0005886">
    <property type="term" value="C:plasma membrane"/>
    <property type="evidence" value="ECO:0007669"/>
    <property type="project" value="UniProtKB-SubCell"/>
</dbReference>
<keyword evidence="4" id="KW-1003">Cell membrane</keyword>
<dbReference type="InterPro" id="IPR045584">
    <property type="entry name" value="Pilin-like"/>
</dbReference>
<evidence type="ECO:0000256" key="10">
    <source>
        <dbReference type="SAM" id="Phobius"/>
    </source>
</evidence>
<comment type="subcellular location">
    <subcellularLocation>
        <location evidence="1">Cell inner membrane</location>
        <topology evidence="1">Single-pass membrane protein</topology>
    </subcellularLocation>
</comment>
<evidence type="ECO:0000256" key="8">
    <source>
        <dbReference type="ARBA" id="ARBA00022989"/>
    </source>
</evidence>
<comment type="similarity">
    <text evidence="2">Belongs to the GSP J family.</text>
</comment>